<dbReference type="PROSITE" id="PS00061">
    <property type="entry name" value="ADH_SHORT"/>
    <property type="match status" value="1"/>
</dbReference>
<comment type="similarity">
    <text evidence="1">Belongs to the short-chain dehydrogenases/reductases (SDR) family.</text>
</comment>
<dbReference type="PANTHER" id="PTHR43180">
    <property type="entry name" value="3-OXOACYL-(ACYL-CARRIER-PROTEIN) REDUCTASE (AFU_ORTHOLOGUE AFUA_6G11210)"/>
    <property type="match status" value="1"/>
</dbReference>
<organism evidence="5 6">
    <name type="scientific">Nocardioides imazamoxiresistens</name>
    <dbReference type="NCBI Taxonomy" id="3231893"/>
    <lineage>
        <taxon>Bacteria</taxon>
        <taxon>Bacillati</taxon>
        <taxon>Actinomycetota</taxon>
        <taxon>Actinomycetes</taxon>
        <taxon>Propionibacteriales</taxon>
        <taxon>Nocardioidaceae</taxon>
        <taxon>Nocardioides</taxon>
    </lineage>
</organism>
<accession>A0ABU3PU93</accession>
<dbReference type="EMBL" id="JAVYII010000003">
    <property type="protein sequence ID" value="MDT9592802.1"/>
    <property type="molecule type" value="Genomic_DNA"/>
</dbReference>
<evidence type="ECO:0000313" key="5">
    <source>
        <dbReference type="EMBL" id="MDT9592802.1"/>
    </source>
</evidence>
<dbReference type="InterPro" id="IPR002347">
    <property type="entry name" value="SDR_fam"/>
</dbReference>
<name>A0ABU3PU93_9ACTN</name>
<reference evidence="5 6" key="1">
    <citation type="submission" date="2023-08" db="EMBL/GenBank/DDBJ databases">
        <title>Nocardioides seae sp. nov., a bacterium isolated from a soil.</title>
        <authorList>
            <person name="Wang X."/>
        </authorList>
    </citation>
    <scope>NUCLEOTIDE SEQUENCE [LARGE SCALE GENOMIC DNA]</scope>
    <source>
        <strain evidence="5 6">YZH12</strain>
    </source>
</reference>
<evidence type="ECO:0000256" key="1">
    <source>
        <dbReference type="ARBA" id="ARBA00006484"/>
    </source>
</evidence>
<dbReference type="InterPro" id="IPR036291">
    <property type="entry name" value="NAD(P)-bd_dom_sf"/>
</dbReference>
<comment type="caution">
    <text evidence="5">The sequence shown here is derived from an EMBL/GenBank/DDBJ whole genome shotgun (WGS) entry which is preliminary data.</text>
</comment>
<dbReference type="InterPro" id="IPR020904">
    <property type="entry name" value="Sc_DH/Rdtase_CS"/>
</dbReference>
<keyword evidence="2" id="KW-0560">Oxidoreductase</keyword>
<sequence length="273" mass="27694">MSVNERPPVAGFAGRTVLVTGAANGIGAATARLLHARGATVVLADVDEAGGARLAAELGGSATSVALDVADEAAWGCVGQRWASGRLDVLVHAAGVAQRAELADSTLADFRRVVDVNLVGTFLALRTAATTVGDGGSVVTVSSLRGVLATTGLGAYGASKFGVRALTRVAALELAERGVRCNSVCPGSIATSITDSGGFDDVDVDAYLRTIPMQRQGSADEVARAIAFLAGDESSYVTGTDLLVDGGTAAGRTTPRRSRDDNPTDGPSARPRR</sequence>
<dbReference type="Proteomes" id="UP001268542">
    <property type="component" value="Unassembled WGS sequence"/>
</dbReference>
<keyword evidence="6" id="KW-1185">Reference proteome</keyword>
<gene>
    <name evidence="5" type="ORF">RDV89_06970</name>
</gene>
<dbReference type="RefSeq" id="WP_315732236.1">
    <property type="nucleotide sequence ID" value="NZ_JAVYII010000003.1"/>
</dbReference>
<dbReference type="PRINTS" id="PR00080">
    <property type="entry name" value="SDRFAMILY"/>
</dbReference>
<evidence type="ECO:0000259" key="4">
    <source>
        <dbReference type="SMART" id="SM00822"/>
    </source>
</evidence>
<dbReference type="SUPFAM" id="SSF51735">
    <property type="entry name" value="NAD(P)-binding Rossmann-fold domains"/>
    <property type="match status" value="1"/>
</dbReference>
<dbReference type="InterPro" id="IPR057326">
    <property type="entry name" value="KR_dom"/>
</dbReference>
<evidence type="ECO:0000256" key="3">
    <source>
        <dbReference type="SAM" id="MobiDB-lite"/>
    </source>
</evidence>
<evidence type="ECO:0000313" key="6">
    <source>
        <dbReference type="Proteomes" id="UP001268542"/>
    </source>
</evidence>
<feature type="region of interest" description="Disordered" evidence="3">
    <location>
        <begin position="244"/>
        <end position="273"/>
    </location>
</feature>
<dbReference type="Gene3D" id="3.40.50.720">
    <property type="entry name" value="NAD(P)-binding Rossmann-like Domain"/>
    <property type="match status" value="1"/>
</dbReference>
<dbReference type="SMART" id="SM00822">
    <property type="entry name" value="PKS_KR"/>
    <property type="match status" value="1"/>
</dbReference>
<proteinExistence type="inferred from homology"/>
<feature type="domain" description="Ketoreductase" evidence="4">
    <location>
        <begin position="15"/>
        <end position="202"/>
    </location>
</feature>
<evidence type="ECO:0000256" key="2">
    <source>
        <dbReference type="ARBA" id="ARBA00023002"/>
    </source>
</evidence>
<dbReference type="Pfam" id="PF13561">
    <property type="entry name" value="adh_short_C2"/>
    <property type="match status" value="1"/>
</dbReference>
<dbReference type="PANTHER" id="PTHR43180:SF66">
    <property type="entry name" value="SHORT-CHAIN DEHYDROGENASE_REDUCTASE FAMILY PROTEIN"/>
    <property type="match status" value="1"/>
</dbReference>
<protein>
    <submittedName>
        <fullName evidence="5">SDR family NAD(P)-dependent oxidoreductase</fullName>
    </submittedName>
</protein>
<dbReference type="PRINTS" id="PR00081">
    <property type="entry name" value="GDHRDH"/>
</dbReference>